<organism evidence="1 2">
    <name type="scientific">Streptomyces spongiicola</name>
    <dbReference type="NCBI Taxonomy" id="1690221"/>
    <lineage>
        <taxon>Bacteria</taxon>
        <taxon>Bacillati</taxon>
        <taxon>Actinomycetota</taxon>
        <taxon>Actinomycetes</taxon>
        <taxon>Kitasatosporales</taxon>
        <taxon>Streptomycetaceae</taxon>
        <taxon>Streptomyces</taxon>
    </lineage>
</organism>
<dbReference type="Proteomes" id="UP000245051">
    <property type="component" value="Chromosome"/>
</dbReference>
<dbReference type="EMBL" id="CP029254">
    <property type="protein sequence ID" value="AWK10986.1"/>
    <property type="molecule type" value="Genomic_DNA"/>
</dbReference>
<keyword evidence="2" id="KW-1185">Reference proteome</keyword>
<sequence>MTTRTIVRAVLRGSLRDIHHVQAVAPGRARGLTAAVYTQAEREFGVIAPPLALHSASPGPLAASWLLLRETLLVESRVDRAAKEAVATEVSRANSCSYCVDVHQATAETLPPPPPGAPGADAAAWLRAGPGDRGPAPFTAEEAPEILGVALTFHHLNRMVGLFLDDSPVPDRAPAGLRGPILRTVARTMRPVAGPLEAGAALGLLPAAPLPPELAWAAPNPEVAQALARARAAVDRAAHWVPEPVRELLGDHLDTWDGTPPGISRAWLNSPLTALPPAHHPAARLALLTALAPHQATGADVTAFRAHHPTDRELIDLTSWAALTTAVALTARLAAPPRA</sequence>
<dbReference type="RefSeq" id="WP_109295878.1">
    <property type="nucleotide sequence ID" value="NZ_CP029254.1"/>
</dbReference>
<name>A0ABN5KRV8_9ACTN</name>
<accession>A0ABN5KRV8</accession>
<dbReference type="Gene3D" id="1.20.1290.10">
    <property type="entry name" value="AhpD-like"/>
    <property type="match status" value="2"/>
</dbReference>
<evidence type="ECO:0000313" key="2">
    <source>
        <dbReference type="Proteomes" id="UP000245051"/>
    </source>
</evidence>
<protein>
    <submittedName>
        <fullName evidence="1">Alkylhydroperoxidase</fullName>
    </submittedName>
</protein>
<dbReference type="InterPro" id="IPR004675">
    <property type="entry name" value="AhpD_core"/>
</dbReference>
<proteinExistence type="predicted"/>
<gene>
    <name evidence="1" type="ORF">DDQ41_21050</name>
</gene>
<dbReference type="SUPFAM" id="SSF69118">
    <property type="entry name" value="AhpD-like"/>
    <property type="match status" value="2"/>
</dbReference>
<reference evidence="1 2" key="1">
    <citation type="submission" date="2018-05" db="EMBL/GenBank/DDBJ databases">
        <title>Complete genome sequence of the Type Strain of Streptomyces spongiicola HNM0071, the producer of staurosporine.</title>
        <authorList>
            <person name="Zhou S."/>
            <person name="Huang X."/>
        </authorList>
    </citation>
    <scope>NUCLEOTIDE SEQUENCE [LARGE SCALE GENOMIC DNA]</scope>
    <source>
        <strain evidence="1 2">HNM0071</strain>
    </source>
</reference>
<dbReference type="NCBIfam" id="TIGR00778">
    <property type="entry name" value="ahpD_dom"/>
    <property type="match status" value="1"/>
</dbReference>
<evidence type="ECO:0000313" key="1">
    <source>
        <dbReference type="EMBL" id="AWK10986.1"/>
    </source>
</evidence>
<dbReference type="InterPro" id="IPR029032">
    <property type="entry name" value="AhpD-like"/>
</dbReference>